<dbReference type="AlphaFoldDB" id="A0A8S2AF07"/>
<dbReference type="Proteomes" id="UP000682877">
    <property type="component" value="Chromosome 6"/>
</dbReference>
<keyword evidence="3" id="KW-1185">Reference proteome</keyword>
<protein>
    <submittedName>
        <fullName evidence="2">Uncharacterized protein</fullName>
    </submittedName>
</protein>
<evidence type="ECO:0000256" key="1">
    <source>
        <dbReference type="SAM" id="MobiDB-lite"/>
    </source>
</evidence>
<gene>
    <name evidence="2" type="ORF">AARE701A_LOCUS14513</name>
</gene>
<evidence type="ECO:0000313" key="3">
    <source>
        <dbReference type="Proteomes" id="UP000682877"/>
    </source>
</evidence>
<accession>A0A8S2AF07</accession>
<name>A0A8S2AF07_ARAAE</name>
<organism evidence="2 3">
    <name type="scientific">Arabidopsis arenosa</name>
    <name type="common">Sand rock-cress</name>
    <name type="synonym">Cardaminopsis arenosa</name>
    <dbReference type="NCBI Taxonomy" id="38785"/>
    <lineage>
        <taxon>Eukaryota</taxon>
        <taxon>Viridiplantae</taxon>
        <taxon>Streptophyta</taxon>
        <taxon>Embryophyta</taxon>
        <taxon>Tracheophyta</taxon>
        <taxon>Spermatophyta</taxon>
        <taxon>Magnoliopsida</taxon>
        <taxon>eudicotyledons</taxon>
        <taxon>Gunneridae</taxon>
        <taxon>Pentapetalae</taxon>
        <taxon>rosids</taxon>
        <taxon>malvids</taxon>
        <taxon>Brassicales</taxon>
        <taxon>Brassicaceae</taxon>
        <taxon>Camelineae</taxon>
        <taxon>Arabidopsis</taxon>
    </lineage>
</organism>
<feature type="region of interest" description="Disordered" evidence="1">
    <location>
        <begin position="1"/>
        <end position="20"/>
    </location>
</feature>
<sequence>MEYLEGREGRPTPEKPTPAGNGGDYEELCWIAWKSLGRENILFLRWVFLVREEEGEVSVLGAASLLEFCGGSLPSGLWSRFWFGLAAVMLLLRGLVAFPVSSWCEVDLNCPIGSGSFTYSGMLLWFAGSSPD</sequence>
<evidence type="ECO:0000313" key="2">
    <source>
        <dbReference type="EMBL" id="CAE6086883.1"/>
    </source>
</evidence>
<dbReference type="EMBL" id="LR999456">
    <property type="protein sequence ID" value="CAE6086883.1"/>
    <property type="molecule type" value="Genomic_DNA"/>
</dbReference>
<feature type="compositionally biased region" description="Basic and acidic residues" evidence="1">
    <location>
        <begin position="1"/>
        <end position="13"/>
    </location>
</feature>
<reference evidence="2" key="1">
    <citation type="submission" date="2021-01" db="EMBL/GenBank/DDBJ databases">
        <authorList>
            <person name="Bezrukov I."/>
        </authorList>
    </citation>
    <scope>NUCLEOTIDE SEQUENCE</scope>
</reference>
<proteinExistence type="predicted"/>